<accession>A0A939TAT7</accession>
<name>A0A939TAT7_9ACTN</name>
<evidence type="ECO:0000313" key="1">
    <source>
        <dbReference type="EMBL" id="MBO2449425.1"/>
    </source>
</evidence>
<proteinExistence type="predicted"/>
<protein>
    <submittedName>
        <fullName evidence="1">Uncharacterized protein</fullName>
    </submittedName>
</protein>
<dbReference type="EMBL" id="JAGEOJ010000008">
    <property type="protein sequence ID" value="MBO2449425.1"/>
    <property type="molecule type" value="Genomic_DNA"/>
</dbReference>
<sequence length="487" mass="52644">MAQKKGPTEQHLKAALQFVAESELTVAKITPLVTKPFDEQIAALPEPWRSLVKAEAQANAAALTPKLRAKAPDVATEAIKDVMNGYVYPTLQMTDAEVVDLVSQNVTVAGFLKTDLGKHYAGLFTNFVKVTADWKWCGARVQDAQKEVEALVAKAKELNTAADLVLTTMLNAGKSAPGTIADTRQQLVLVGKDALFGQCVGPLLSELNSSIDEIEVRLKGCTPAAFTTCLLKLQGRTLSKITADDIRLVCGPVTQLSTLCELDAKSIQAWMSDGTLNALRPAFTKNHHPAGFLKLLTVYGFQGWVAVCSLKSPDKKAKVITLWPDIQQEFVNQVPARSSSPLIVRFMELACTGTDVKDSCIKIIQGPKNAITVAKEVTPFGWQLIGDVRFPRAFSKGTVSTDDACIKHVAEEVGPGATAAKLQKYFEEMVVACVEAGKLFTQGGQVPMSAYTIECAVGVWNIMIGTSGQKKIFHIDSGYEKSNWVKA</sequence>
<evidence type="ECO:0000313" key="2">
    <source>
        <dbReference type="Proteomes" id="UP000669179"/>
    </source>
</evidence>
<keyword evidence="2" id="KW-1185">Reference proteome</keyword>
<reference evidence="1" key="1">
    <citation type="submission" date="2021-03" db="EMBL/GenBank/DDBJ databases">
        <authorList>
            <person name="Kanchanasin P."/>
            <person name="Saeng-In P."/>
            <person name="Phongsopitanun W."/>
            <person name="Yuki M."/>
            <person name="Kudo T."/>
            <person name="Ohkuma M."/>
            <person name="Tanasupawat S."/>
        </authorList>
    </citation>
    <scope>NUCLEOTIDE SEQUENCE</scope>
    <source>
        <strain evidence="1">GKU 128</strain>
    </source>
</reference>
<dbReference type="AlphaFoldDB" id="A0A939TAT7"/>
<dbReference type="RefSeq" id="WP_208257319.1">
    <property type="nucleotide sequence ID" value="NZ_JAGEOJ010000008.1"/>
</dbReference>
<dbReference type="Proteomes" id="UP000669179">
    <property type="component" value="Unassembled WGS sequence"/>
</dbReference>
<gene>
    <name evidence="1" type="ORF">J4573_20150</name>
</gene>
<comment type="caution">
    <text evidence="1">The sequence shown here is derived from an EMBL/GenBank/DDBJ whole genome shotgun (WGS) entry which is preliminary data.</text>
</comment>
<organism evidence="1 2">
    <name type="scientific">Actinomadura barringtoniae</name>
    <dbReference type="NCBI Taxonomy" id="1427535"/>
    <lineage>
        <taxon>Bacteria</taxon>
        <taxon>Bacillati</taxon>
        <taxon>Actinomycetota</taxon>
        <taxon>Actinomycetes</taxon>
        <taxon>Streptosporangiales</taxon>
        <taxon>Thermomonosporaceae</taxon>
        <taxon>Actinomadura</taxon>
    </lineage>
</organism>